<accession>A0A8J2KSD6</accession>
<keyword evidence="2" id="KW-1185">Reference proteome</keyword>
<evidence type="ECO:0000313" key="1">
    <source>
        <dbReference type="EMBL" id="CAG7818109.1"/>
    </source>
</evidence>
<reference evidence="1" key="1">
    <citation type="submission" date="2021-06" db="EMBL/GenBank/DDBJ databases">
        <authorList>
            <person name="Hodson N. C."/>
            <person name="Mongue J. A."/>
            <person name="Jaron S. K."/>
        </authorList>
    </citation>
    <scope>NUCLEOTIDE SEQUENCE</scope>
</reference>
<evidence type="ECO:0000313" key="2">
    <source>
        <dbReference type="Proteomes" id="UP000708208"/>
    </source>
</evidence>
<name>A0A8J2KSD6_9HEXA</name>
<sequence length="167" mass="18462">MTCNEKIRALPSNCLLVGAPKLTPELRAGINISNQVFNQVQHCSSWQSIIAGGLHLGSDIFPQNSQEAPTFNDEGIVPFLNSNVSCSTTTECKETAVLSKEEANANKGRFINFRRSKDESMINNYHPILLQALKCSIDIQAVTNEMSIAYNVAKYMSLALKLQQIRT</sequence>
<dbReference type="Proteomes" id="UP000708208">
    <property type="component" value="Unassembled WGS sequence"/>
</dbReference>
<dbReference type="EMBL" id="CAJVCH010411573">
    <property type="protein sequence ID" value="CAG7818109.1"/>
    <property type="molecule type" value="Genomic_DNA"/>
</dbReference>
<dbReference type="AlphaFoldDB" id="A0A8J2KSD6"/>
<gene>
    <name evidence="1" type="ORF">AFUS01_LOCUS28635</name>
</gene>
<proteinExistence type="predicted"/>
<comment type="caution">
    <text evidence="1">The sequence shown here is derived from an EMBL/GenBank/DDBJ whole genome shotgun (WGS) entry which is preliminary data.</text>
</comment>
<organism evidence="1 2">
    <name type="scientific">Allacma fusca</name>
    <dbReference type="NCBI Taxonomy" id="39272"/>
    <lineage>
        <taxon>Eukaryota</taxon>
        <taxon>Metazoa</taxon>
        <taxon>Ecdysozoa</taxon>
        <taxon>Arthropoda</taxon>
        <taxon>Hexapoda</taxon>
        <taxon>Collembola</taxon>
        <taxon>Symphypleona</taxon>
        <taxon>Sminthuridae</taxon>
        <taxon>Allacma</taxon>
    </lineage>
</organism>
<protein>
    <submittedName>
        <fullName evidence="1">Uncharacterized protein</fullName>
    </submittedName>
</protein>